<comment type="subcellular location">
    <subcellularLocation>
        <location evidence="1">Nucleus</location>
    </subcellularLocation>
</comment>
<evidence type="ECO:0000256" key="3">
    <source>
        <dbReference type="ARBA" id="ARBA00023125"/>
    </source>
</evidence>
<evidence type="ECO:0000313" key="9">
    <source>
        <dbReference type="EMBL" id="CAA2620202.1"/>
    </source>
</evidence>
<dbReference type="Gene3D" id="3.40.1810.10">
    <property type="entry name" value="Transcription factor, MADS-box"/>
    <property type="match status" value="1"/>
</dbReference>
<dbReference type="GO" id="GO:0005634">
    <property type="term" value="C:nucleus"/>
    <property type="evidence" value="ECO:0007669"/>
    <property type="project" value="UniProtKB-SubCell"/>
</dbReference>
<evidence type="ECO:0000256" key="1">
    <source>
        <dbReference type="ARBA" id="ARBA00004123"/>
    </source>
</evidence>
<proteinExistence type="predicted"/>
<feature type="compositionally biased region" description="Acidic residues" evidence="7">
    <location>
        <begin position="112"/>
        <end position="121"/>
    </location>
</feature>
<dbReference type="PRINTS" id="PR00404">
    <property type="entry name" value="MADSDOMAIN"/>
</dbReference>
<dbReference type="Pfam" id="PF00319">
    <property type="entry name" value="SRF-TF"/>
    <property type="match status" value="1"/>
</dbReference>
<organism evidence="9">
    <name type="scientific">Spirodela intermedia</name>
    <name type="common">Intermediate duckweed</name>
    <dbReference type="NCBI Taxonomy" id="51605"/>
    <lineage>
        <taxon>Eukaryota</taxon>
        <taxon>Viridiplantae</taxon>
        <taxon>Streptophyta</taxon>
        <taxon>Embryophyta</taxon>
        <taxon>Tracheophyta</taxon>
        <taxon>Spermatophyta</taxon>
        <taxon>Magnoliopsida</taxon>
        <taxon>Liliopsida</taxon>
        <taxon>Araceae</taxon>
        <taxon>Lemnoideae</taxon>
        <taxon>Spirodela</taxon>
    </lineage>
</organism>
<feature type="domain" description="MADS-box" evidence="8">
    <location>
        <begin position="1"/>
        <end position="61"/>
    </location>
</feature>
<dbReference type="PANTHER" id="PTHR48019">
    <property type="entry name" value="SERUM RESPONSE FACTOR HOMOLOG"/>
    <property type="match status" value="1"/>
</dbReference>
<evidence type="ECO:0000259" key="8">
    <source>
        <dbReference type="PROSITE" id="PS50066"/>
    </source>
</evidence>
<dbReference type="SUPFAM" id="SSF55455">
    <property type="entry name" value="SRF-like"/>
    <property type="match status" value="1"/>
</dbReference>
<feature type="region of interest" description="Disordered" evidence="7">
    <location>
        <begin position="101"/>
        <end position="164"/>
    </location>
</feature>
<keyword evidence="10" id="KW-1185">Reference proteome</keyword>
<dbReference type="EMBL" id="LR743592">
    <property type="protein sequence ID" value="CAA2620202.1"/>
    <property type="molecule type" value="Genomic_DNA"/>
</dbReference>
<dbReference type="GO" id="GO:0046983">
    <property type="term" value="F:protein dimerization activity"/>
    <property type="evidence" value="ECO:0007669"/>
    <property type="project" value="InterPro"/>
</dbReference>
<feature type="compositionally biased region" description="Gly residues" evidence="7">
    <location>
        <begin position="133"/>
        <end position="142"/>
    </location>
</feature>
<reference evidence="9 10" key="1">
    <citation type="submission" date="2019-12" db="EMBL/GenBank/DDBJ databases">
        <authorList>
            <person name="Scholz U."/>
            <person name="Mascher M."/>
            <person name="Fiebig A."/>
        </authorList>
    </citation>
    <scope>NUCLEOTIDE SEQUENCE</scope>
</reference>
<dbReference type="Proteomes" id="UP001189122">
    <property type="component" value="Unassembled WGS sequence"/>
</dbReference>
<keyword evidence="2" id="KW-0805">Transcription regulation</keyword>
<feature type="compositionally biased region" description="Low complexity" evidence="7">
    <location>
        <begin position="143"/>
        <end position="154"/>
    </location>
</feature>
<dbReference type="GO" id="GO:0003677">
    <property type="term" value="F:DNA binding"/>
    <property type="evidence" value="ECO:0007669"/>
    <property type="project" value="UniProtKB-KW"/>
</dbReference>
<keyword evidence="5" id="KW-0539">Nucleus</keyword>
<dbReference type="InterPro" id="IPR050142">
    <property type="entry name" value="MADS-box/MEF2_TF"/>
</dbReference>
<dbReference type="InterPro" id="IPR002100">
    <property type="entry name" value="TF_MADSbox"/>
</dbReference>
<gene>
    <name evidence="9" type="ORF">SI7747_05006371</name>
</gene>
<accession>A0A7I8IQ85</accession>
<sequence>MVRGKVTLQRIDDGARRMVSFSKRRSGLLKKARELAVLCDAEVGVVVFSPKGKLSHFSSQSRVLDDGFIEHDINELTKLEDQLESELRKLRLRKTALLKDSGANLHDPVKDTDEEGTDEEDGPRSSQRAPESSGGGGGGGGRSSSSNAASPSGPLRTLQLFMDV</sequence>
<protein>
    <recommendedName>
        <fullName evidence="8">MADS-box domain-containing protein</fullName>
    </recommendedName>
</protein>
<evidence type="ECO:0000313" key="10">
    <source>
        <dbReference type="Proteomes" id="UP001189122"/>
    </source>
</evidence>
<keyword evidence="3" id="KW-0238">DNA-binding</keyword>
<evidence type="ECO:0000256" key="6">
    <source>
        <dbReference type="SAM" id="Coils"/>
    </source>
</evidence>
<dbReference type="AlphaFoldDB" id="A0A7I8IQ85"/>
<name>A0A7I8IQ85_SPIIN</name>
<dbReference type="EMBL" id="CACRZD030000005">
    <property type="protein sequence ID" value="CAA6659951.1"/>
    <property type="molecule type" value="Genomic_DNA"/>
</dbReference>
<feature type="coiled-coil region" evidence="6">
    <location>
        <begin position="69"/>
        <end position="100"/>
    </location>
</feature>
<evidence type="ECO:0000256" key="4">
    <source>
        <dbReference type="ARBA" id="ARBA00023163"/>
    </source>
</evidence>
<dbReference type="PROSITE" id="PS50066">
    <property type="entry name" value="MADS_BOX_2"/>
    <property type="match status" value="1"/>
</dbReference>
<keyword evidence="6" id="KW-0175">Coiled coil</keyword>
<evidence type="ECO:0000256" key="7">
    <source>
        <dbReference type="SAM" id="MobiDB-lite"/>
    </source>
</evidence>
<dbReference type="InterPro" id="IPR036879">
    <property type="entry name" value="TF_MADSbox_sf"/>
</dbReference>
<keyword evidence="4" id="KW-0804">Transcription</keyword>
<evidence type="ECO:0000256" key="5">
    <source>
        <dbReference type="ARBA" id="ARBA00023242"/>
    </source>
</evidence>
<dbReference type="SMART" id="SM00432">
    <property type="entry name" value="MADS"/>
    <property type="match status" value="1"/>
</dbReference>
<evidence type="ECO:0000256" key="2">
    <source>
        <dbReference type="ARBA" id="ARBA00023015"/>
    </source>
</evidence>